<evidence type="ECO:0000259" key="10">
    <source>
        <dbReference type="PROSITE" id="PS50075"/>
    </source>
</evidence>
<dbReference type="PROSITE" id="PS50075">
    <property type="entry name" value="CARRIER"/>
    <property type="match status" value="1"/>
</dbReference>
<dbReference type="InterPro" id="IPR014031">
    <property type="entry name" value="Ketoacyl_synth_C"/>
</dbReference>
<evidence type="ECO:0000256" key="7">
    <source>
        <dbReference type="ARBA" id="ARBA00023315"/>
    </source>
</evidence>
<dbReference type="Pfam" id="PF02801">
    <property type="entry name" value="Ketoacyl-synt_C"/>
    <property type="match status" value="1"/>
</dbReference>
<dbReference type="Pfam" id="PF08240">
    <property type="entry name" value="ADH_N"/>
    <property type="match status" value="1"/>
</dbReference>
<keyword evidence="5" id="KW-0045">Antibiotic biosynthesis</keyword>
<dbReference type="Pfam" id="PF21089">
    <property type="entry name" value="PKS_DH_N"/>
    <property type="match status" value="1"/>
</dbReference>
<dbReference type="Gene3D" id="3.10.129.110">
    <property type="entry name" value="Polyketide synthase dehydratase"/>
    <property type="match status" value="1"/>
</dbReference>
<dbReference type="SMART" id="SM00822">
    <property type="entry name" value="PKS_KR"/>
    <property type="match status" value="1"/>
</dbReference>
<name>A0A2Z5JSB4_STRAR</name>
<dbReference type="InterPro" id="IPR013968">
    <property type="entry name" value="PKS_KR"/>
</dbReference>
<dbReference type="Gene3D" id="3.40.47.10">
    <property type="match status" value="1"/>
</dbReference>
<dbReference type="InterPro" id="IPR018201">
    <property type="entry name" value="Ketoacyl_synth_AS"/>
</dbReference>
<feature type="domain" description="Carrier" evidence="10">
    <location>
        <begin position="2013"/>
        <end position="2090"/>
    </location>
</feature>
<dbReference type="InterPro" id="IPR049551">
    <property type="entry name" value="PKS_DH_C"/>
</dbReference>
<dbReference type="InterPro" id="IPR006162">
    <property type="entry name" value="Ppantetheine_attach_site"/>
</dbReference>
<dbReference type="CDD" id="cd00833">
    <property type="entry name" value="PKS"/>
    <property type="match status" value="1"/>
</dbReference>
<dbReference type="SMART" id="SM00826">
    <property type="entry name" value="PKS_DH"/>
    <property type="match status" value="1"/>
</dbReference>
<dbReference type="PANTHER" id="PTHR43775:SF37">
    <property type="entry name" value="SI:DKEY-61P9.11"/>
    <property type="match status" value="1"/>
</dbReference>
<dbReference type="InterPro" id="IPR057326">
    <property type="entry name" value="KR_dom"/>
</dbReference>
<proteinExistence type="predicted"/>
<sequence>MIGMGCRLPGDIDSPAALWRLLATGQEAVGSPPPGRDALWPQADTERTPGGPTPPQQGGYLNDVSGFDADFFGVSGREADVLDPQHRLLLEVAWEALEHAGLPPDRLTGSPTGVFAGLSYNDYMDQLAGQPQELEGSILTNGHCVAAGRISYLLGLHGPCVSLDTACSSSLVAFHLACRALLQNECDLALAAGVTLMLRPRTTLSFARMGMLSPTGRCHTFDAAADGFVRGEGCGAVVLKRLADAERDGDRILAVVRGSAVNQDGRSDGLAAPSPTAQQALFQQALTNAGIDPQDMGMIEAHGTGTPVGDPIEFASLAQVYGNGHGRCALGSVKTNLGHLEPAAGVTGLIKTVLCLQHGLIPPNVNFTRWNPAIAAEKTRFFVPTELTQWPVQAPTRLAAVSSFGFSGTNAHVILEQPPLDSRTALPRRRQTSQAAPEVVLVPAGSPAVLPTAALRLADWLEGDGAKVPLRDVAHTLALRRSAGRGRLGVVARSTRDAVGALRSFAAGRVHPAVVSGPTSVTVSRQPVWVFSGQGSQWPGMGRGLLQQEPAFAAALAEVDAHISTEAAFSVLDVVRAGEPVTECSRVQPVLFALQIALAATWRAHGVEPAGVIGHSMGEVAAAVVAGALSLKDGARVICRRSALLTRIAGAGAMATVGLDRAAVEAELAAHGAESVSVAVLAAPNSTVVAGDTTQVARIVADWKDRGIPAMTVAVDVASHSPQVDPLLAELLTTLCDLTPQRPKIPFYSTVLKDPHEVPAFDADYWCANLRNPVRFSPAVAAAAADRNLVYVEVSPHPVVTHAVAESLEGLAGEPVVLPTLRRGEDEPTTFRTQLAALHCAGVNVDWLPMYAQADLADVPTIAFDRKRHWVDAARPAGPAEQSAARSTIALPGSHTEVPGERVRHCWQGDTGTTALPWLTDHRVHGIPVMPGAAHYAIALTTACEVFDSAPADVEVTDVSFREMLRLAEHTDLSTTVTMTAPDHATCEIFGRGDDGRWVTYASAVLRRLSLPSRTRTVSVATLARRHSVTSDPAALYAGLRSRGLEHGPAFAGITDLHASRSRESFWARVEVPEPARTGEHSLRVHPVLVDLCLQLLVAGPVEDTGQGLILPVHMQAVRILGDPATAVYCHARIVETTADSAMGHARLLNEAGKPVMAVDGVKFARRSPRKADHADQWFLEAGWHPVPRPQATSQLPPGNWLVIGEGQGDAEALAAILREAGAQAAVWDTPLGDERLGPFGESVSTQLEAIPSPARAVVMLCGTSPATTDDPTVGAQRRARRILGTAQAVARNSTPPRLYAVTRAARAVAADESVDLEQSALRGVIRVLAFEHPHMRATLVDTDHGDPGLRSLAEELLADGHEDEIALRGATRYIARLDRAPLAASEQVTAATRTMRYGVDGFRLRAGRLGDLGSLELAATGRRTPGPGEVELCVRAAGLNFRDVLTAMGLLPGEQDIRYRIGFECAGVVTEVGPGVEHLSVGDPVLAVHLEGGAFASFVTVPATVVAPIPAGLDPVSAAGVPTAFLTAWYALRHVGRLRAGERVLIHSASGGTGLAAVAVAKLLGAEVLATAGNEEKRRYLRGSGISRVMDSRSLDFAEQTRNATHGLGVDVVLNSLSGAAVRAGLETLRPFGRFVELGVRDILADAPVGLAPFRHNITLSTVDLIELQRSRPDMFTTVLREVVTEFAEGRLKPLLCTTYPLAEATDAFRLMAGAGHIGKLVLTIPNRGETTAVLPEGPPVVHADGAYIVTGGLRGLGLATAHWLAEQGASHIVLNGRTPPSLAAARTIRQLSADGTRITVVLSDIAKPGTAERLVSTATEDGTPLRGVMHCAMVLEDAAITNIRDPQLKRVWNPKVTGAWQLHNATSAHTLDWFVVFSSMASLLGNPGQGVYAAANSWLDAFAAWRSHTGMPTLAVNWGPWGETGVATDFSSRGYETIPTDKGLLALHSLLAHGRVQTGVIPGEPSTWIPLAGRQSSFFSLLAPGNEHLADKPEDSRDIRGRLEGLAPGIARREALETYLADHIRGVLRLGSTTLDPQIPLKALGFDSLLSMELRVRLESGLGVELAGNFVWQHPTLSALAAGLAECMGLELQSADQPTSSR</sequence>
<dbReference type="FunFam" id="3.40.50.720:FF:000209">
    <property type="entry name" value="Polyketide synthase Pks12"/>
    <property type="match status" value="1"/>
</dbReference>
<evidence type="ECO:0000256" key="9">
    <source>
        <dbReference type="SAM" id="MobiDB-lite"/>
    </source>
</evidence>
<dbReference type="GO" id="GO:0033068">
    <property type="term" value="P:macrolide biosynthetic process"/>
    <property type="evidence" value="ECO:0007669"/>
    <property type="project" value="UniProtKB-ARBA"/>
</dbReference>
<dbReference type="CDD" id="cd05195">
    <property type="entry name" value="enoyl_red"/>
    <property type="match status" value="1"/>
</dbReference>
<dbReference type="Pfam" id="PF00109">
    <property type="entry name" value="ketoacyl-synt"/>
    <property type="match status" value="1"/>
</dbReference>
<dbReference type="InterPro" id="IPR036291">
    <property type="entry name" value="NAD(P)-bd_dom_sf"/>
</dbReference>
<dbReference type="SMART" id="SM00829">
    <property type="entry name" value="PKS_ER"/>
    <property type="match status" value="1"/>
</dbReference>
<dbReference type="InterPro" id="IPR050091">
    <property type="entry name" value="PKS_NRPS_Biosynth_Enz"/>
</dbReference>
<dbReference type="InterPro" id="IPR016036">
    <property type="entry name" value="Malonyl_transacylase_ACP-bd"/>
</dbReference>
<accession>A0A2Z5JSB4</accession>
<keyword evidence="2" id="KW-0596">Phosphopantetheine</keyword>
<feature type="domain" description="Ketosynthase family 3 (KS3)" evidence="11">
    <location>
        <begin position="1"/>
        <end position="417"/>
    </location>
</feature>
<dbReference type="InterPro" id="IPR049900">
    <property type="entry name" value="PKS_mFAS_DH"/>
</dbReference>
<dbReference type="Gene3D" id="3.40.50.720">
    <property type="entry name" value="NAD(P)-binding Rossmann-like Domain"/>
    <property type="match status" value="3"/>
</dbReference>
<feature type="region of interest" description="Disordered" evidence="9">
    <location>
        <begin position="27"/>
        <end position="60"/>
    </location>
</feature>
<feature type="active site" description="Proton donor; for dehydratase activity" evidence="8">
    <location>
        <position position="1091"/>
    </location>
</feature>
<evidence type="ECO:0000259" key="11">
    <source>
        <dbReference type="PROSITE" id="PS52004"/>
    </source>
</evidence>
<dbReference type="InterPro" id="IPR042104">
    <property type="entry name" value="PKS_dehydratase_sf"/>
</dbReference>
<evidence type="ECO:0000256" key="2">
    <source>
        <dbReference type="ARBA" id="ARBA00022450"/>
    </source>
</evidence>
<feature type="region of interest" description="N-terminal hotdog fold" evidence="8">
    <location>
        <begin position="889"/>
        <end position="1013"/>
    </location>
</feature>
<evidence type="ECO:0000256" key="3">
    <source>
        <dbReference type="ARBA" id="ARBA00022553"/>
    </source>
</evidence>
<dbReference type="GO" id="GO:0016491">
    <property type="term" value="F:oxidoreductase activity"/>
    <property type="evidence" value="ECO:0007669"/>
    <property type="project" value="InterPro"/>
</dbReference>
<dbReference type="InterPro" id="IPR013154">
    <property type="entry name" value="ADH-like_N"/>
</dbReference>
<dbReference type="Proteomes" id="UP000252698">
    <property type="component" value="Chromosome"/>
</dbReference>
<keyword evidence="3" id="KW-0597">Phosphoprotein</keyword>
<dbReference type="GO" id="GO:0071770">
    <property type="term" value="P:DIM/DIP cell wall layer assembly"/>
    <property type="evidence" value="ECO:0007669"/>
    <property type="project" value="TreeGrafter"/>
</dbReference>
<keyword evidence="7" id="KW-0012">Acyltransferase</keyword>
<dbReference type="SUPFAM" id="SSF47336">
    <property type="entry name" value="ACP-like"/>
    <property type="match status" value="1"/>
</dbReference>
<dbReference type="Gene3D" id="1.10.1200.10">
    <property type="entry name" value="ACP-like"/>
    <property type="match status" value="1"/>
</dbReference>
<dbReference type="GO" id="GO:0005886">
    <property type="term" value="C:plasma membrane"/>
    <property type="evidence" value="ECO:0007669"/>
    <property type="project" value="TreeGrafter"/>
</dbReference>
<gene>
    <name evidence="13" type="ORF">C5746_41785</name>
</gene>
<dbReference type="GO" id="GO:0005737">
    <property type="term" value="C:cytoplasm"/>
    <property type="evidence" value="ECO:0007669"/>
    <property type="project" value="TreeGrafter"/>
</dbReference>
<evidence type="ECO:0000256" key="6">
    <source>
        <dbReference type="ARBA" id="ARBA00023268"/>
    </source>
</evidence>
<evidence type="ECO:0000259" key="12">
    <source>
        <dbReference type="PROSITE" id="PS52019"/>
    </source>
</evidence>
<dbReference type="SMART" id="SM00827">
    <property type="entry name" value="PKS_AT"/>
    <property type="match status" value="1"/>
</dbReference>
<dbReference type="InterPro" id="IPR036736">
    <property type="entry name" value="ACP-like_sf"/>
</dbReference>
<feature type="domain" description="PKS/mFAS DH" evidence="12">
    <location>
        <begin position="889"/>
        <end position="1173"/>
    </location>
</feature>
<dbReference type="PANTHER" id="PTHR43775">
    <property type="entry name" value="FATTY ACID SYNTHASE"/>
    <property type="match status" value="1"/>
</dbReference>
<dbReference type="Pfam" id="PF16197">
    <property type="entry name" value="KAsynt_C_assoc"/>
    <property type="match status" value="1"/>
</dbReference>
<dbReference type="Pfam" id="PF14765">
    <property type="entry name" value="PS-DH"/>
    <property type="match status" value="1"/>
</dbReference>
<dbReference type="PROSITE" id="PS52019">
    <property type="entry name" value="PKS_MFAS_DH"/>
    <property type="match status" value="1"/>
</dbReference>
<dbReference type="InterPro" id="IPR049552">
    <property type="entry name" value="PKS_DH_N"/>
</dbReference>
<dbReference type="SUPFAM" id="SSF53901">
    <property type="entry name" value="Thiolase-like"/>
    <property type="match status" value="1"/>
</dbReference>
<dbReference type="InterPro" id="IPR016039">
    <property type="entry name" value="Thiolase-like"/>
</dbReference>
<keyword evidence="6" id="KW-0511">Multifunctional enzyme</keyword>
<dbReference type="InterPro" id="IPR020806">
    <property type="entry name" value="PKS_PP-bd"/>
</dbReference>
<dbReference type="InterPro" id="IPR009081">
    <property type="entry name" value="PP-bd_ACP"/>
</dbReference>
<dbReference type="Pfam" id="PF00550">
    <property type="entry name" value="PP-binding"/>
    <property type="match status" value="1"/>
</dbReference>
<evidence type="ECO:0000256" key="8">
    <source>
        <dbReference type="PROSITE-ProRule" id="PRU01363"/>
    </source>
</evidence>
<dbReference type="InterPro" id="IPR014030">
    <property type="entry name" value="Ketoacyl_synth_N"/>
</dbReference>
<evidence type="ECO:0000313" key="14">
    <source>
        <dbReference type="Proteomes" id="UP000252698"/>
    </source>
</evidence>
<dbReference type="InterPro" id="IPR001227">
    <property type="entry name" value="Ac_transferase_dom_sf"/>
</dbReference>
<dbReference type="KEGG" id="sata:C5746_41785"/>
<feature type="active site" description="Proton acceptor; for dehydratase activity" evidence="8">
    <location>
        <position position="922"/>
    </location>
</feature>
<dbReference type="Pfam" id="PF08659">
    <property type="entry name" value="KR"/>
    <property type="match status" value="1"/>
</dbReference>
<dbReference type="PROSITE" id="PS00012">
    <property type="entry name" value="PHOSPHOPANTETHEINE"/>
    <property type="match status" value="1"/>
</dbReference>
<dbReference type="GO" id="GO:0031177">
    <property type="term" value="F:phosphopantetheine binding"/>
    <property type="evidence" value="ECO:0007669"/>
    <property type="project" value="InterPro"/>
</dbReference>
<dbReference type="PROSITE" id="PS00606">
    <property type="entry name" value="KS3_1"/>
    <property type="match status" value="1"/>
</dbReference>
<reference evidence="13 14" key="1">
    <citation type="journal article" date="2018" name="Front. Microbiol.">
        <title>Genome Sequencing of Streptomyces atratus SCSIOZH16 and Activation Production of Nocardamine via Metabolic Engineering.</title>
        <authorList>
            <person name="Li Y."/>
            <person name="Zhang C."/>
            <person name="Liu C."/>
            <person name="Ju J."/>
            <person name="Ma J."/>
        </authorList>
    </citation>
    <scope>NUCLEOTIDE SEQUENCE [LARGE SCALE GENOMIC DNA]</scope>
    <source>
        <strain evidence="13 14">SCSIO_ZH16</strain>
    </source>
</reference>
<dbReference type="SUPFAM" id="SSF52151">
    <property type="entry name" value="FabD/lysophospholipase-like"/>
    <property type="match status" value="1"/>
</dbReference>
<feature type="region of interest" description="C-terminal hotdog fold" evidence="8">
    <location>
        <begin position="1028"/>
        <end position="1173"/>
    </location>
</feature>
<evidence type="ECO:0000256" key="1">
    <source>
        <dbReference type="ARBA" id="ARBA00004792"/>
    </source>
</evidence>
<dbReference type="Gene3D" id="3.90.180.10">
    <property type="entry name" value="Medium-chain alcohol dehydrogenases, catalytic domain"/>
    <property type="match status" value="1"/>
</dbReference>
<dbReference type="InterPro" id="IPR032821">
    <property type="entry name" value="PKS_assoc"/>
</dbReference>
<dbReference type="Gene3D" id="3.30.70.3290">
    <property type="match status" value="1"/>
</dbReference>
<evidence type="ECO:0000313" key="13">
    <source>
        <dbReference type="EMBL" id="AXE83332.1"/>
    </source>
</evidence>
<dbReference type="SUPFAM" id="SSF55048">
    <property type="entry name" value="Probable ACP-binding domain of malonyl-CoA ACP transacylase"/>
    <property type="match status" value="1"/>
</dbReference>
<dbReference type="SUPFAM" id="SSF50129">
    <property type="entry name" value="GroES-like"/>
    <property type="match status" value="1"/>
</dbReference>
<dbReference type="FunFam" id="3.40.47.10:FF:000019">
    <property type="entry name" value="Polyketide synthase type I"/>
    <property type="match status" value="1"/>
</dbReference>
<dbReference type="SMART" id="SM00823">
    <property type="entry name" value="PKS_PP"/>
    <property type="match status" value="1"/>
</dbReference>
<dbReference type="InterPro" id="IPR014043">
    <property type="entry name" value="Acyl_transferase_dom"/>
</dbReference>
<dbReference type="GO" id="GO:0004312">
    <property type="term" value="F:fatty acid synthase activity"/>
    <property type="evidence" value="ECO:0007669"/>
    <property type="project" value="TreeGrafter"/>
</dbReference>
<dbReference type="Pfam" id="PF13602">
    <property type="entry name" value="ADH_zinc_N_2"/>
    <property type="match status" value="1"/>
</dbReference>
<dbReference type="GO" id="GO:0004315">
    <property type="term" value="F:3-oxoacyl-[acyl-carrier-protein] synthase activity"/>
    <property type="evidence" value="ECO:0007669"/>
    <property type="project" value="InterPro"/>
</dbReference>
<comment type="pathway">
    <text evidence="1">Antibiotic biosynthesis.</text>
</comment>
<dbReference type="InterPro" id="IPR020841">
    <property type="entry name" value="PKS_Beta-ketoAc_synthase_dom"/>
</dbReference>
<dbReference type="SUPFAM" id="SSF51735">
    <property type="entry name" value="NAD(P)-binding Rossmann-fold domains"/>
    <property type="match status" value="3"/>
</dbReference>
<keyword evidence="4" id="KW-0808">Transferase</keyword>
<dbReference type="InterPro" id="IPR016035">
    <property type="entry name" value="Acyl_Trfase/lysoPLipase"/>
</dbReference>
<dbReference type="InterPro" id="IPR011032">
    <property type="entry name" value="GroES-like_sf"/>
</dbReference>
<dbReference type="Pfam" id="PF00698">
    <property type="entry name" value="Acyl_transf_1"/>
    <property type="match status" value="1"/>
</dbReference>
<dbReference type="InterPro" id="IPR020843">
    <property type="entry name" value="ER"/>
</dbReference>
<dbReference type="GO" id="GO:0006633">
    <property type="term" value="P:fatty acid biosynthetic process"/>
    <property type="evidence" value="ECO:0007669"/>
    <property type="project" value="InterPro"/>
</dbReference>
<dbReference type="PROSITE" id="PS52004">
    <property type="entry name" value="KS3_2"/>
    <property type="match status" value="1"/>
</dbReference>
<evidence type="ECO:0000256" key="5">
    <source>
        <dbReference type="ARBA" id="ARBA00023194"/>
    </source>
</evidence>
<evidence type="ECO:0000256" key="4">
    <source>
        <dbReference type="ARBA" id="ARBA00022679"/>
    </source>
</evidence>
<protein>
    <submittedName>
        <fullName evidence="13">Polyketide synthase</fullName>
    </submittedName>
</protein>
<dbReference type="EMBL" id="CP027306">
    <property type="protein sequence ID" value="AXE83332.1"/>
    <property type="molecule type" value="Genomic_DNA"/>
</dbReference>
<dbReference type="Gene3D" id="3.40.366.10">
    <property type="entry name" value="Malonyl-Coenzyme A Acyl Carrier Protein, domain 2"/>
    <property type="match status" value="1"/>
</dbReference>
<organism evidence="13 14">
    <name type="scientific">Streptomyces atratus</name>
    <dbReference type="NCBI Taxonomy" id="1893"/>
    <lineage>
        <taxon>Bacteria</taxon>
        <taxon>Bacillati</taxon>
        <taxon>Actinomycetota</taxon>
        <taxon>Actinomycetes</taxon>
        <taxon>Kitasatosporales</taxon>
        <taxon>Streptomycetaceae</taxon>
        <taxon>Streptomyces</taxon>
    </lineage>
</organism>
<dbReference type="InterPro" id="IPR020807">
    <property type="entry name" value="PKS_DH"/>
</dbReference>
<dbReference type="SMART" id="SM00825">
    <property type="entry name" value="PKS_KS"/>
    <property type="match status" value="1"/>
</dbReference>